<proteinExistence type="predicted"/>
<dbReference type="EMBL" id="VSWD01000007">
    <property type="protein sequence ID" value="KAK3097788.1"/>
    <property type="molecule type" value="Genomic_DNA"/>
</dbReference>
<evidence type="ECO:0000313" key="2">
    <source>
        <dbReference type="EMBL" id="KAK3097788.1"/>
    </source>
</evidence>
<evidence type="ECO:0000313" key="3">
    <source>
        <dbReference type="Proteomes" id="UP001186944"/>
    </source>
</evidence>
<reference evidence="2" key="1">
    <citation type="submission" date="2019-08" db="EMBL/GenBank/DDBJ databases">
        <title>The improved chromosome-level genome for the pearl oyster Pinctada fucata martensii using PacBio sequencing and Hi-C.</title>
        <authorList>
            <person name="Zheng Z."/>
        </authorList>
    </citation>
    <scope>NUCLEOTIDE SEQUENCE</scope>
    <source>
        <strain evidence="2">ZZ-2019</strain>
        <tissue evidence="2">Adductor muscle</tissue>
    </source>
</reference>
<dbReference type="InterPro" id="IPR046824">
    <property type="entry name" value="Mss51-like_C"/>
</dbReference>
<accession>A0AA88YEN2</accession>
<dbReference type="Proteomes" id="UP001186944">
    <property type="component" value="Unassembled WGS sequence"/>
</dbReference>
<dbReference type="PANTHER" id="PTHR47570">
    <property type="entry name" value="ZINC ION BINDING PROTEIN"/>
    <property type="match status" value="1"/>
</dbReference>
<keyword evidence="3" id="KW-1185">Reference proteome</keyword>
<protein>
    <recommendedName>
        <fullName evidence="1">Mitochondrial splicing suppressor 51-like C-terminal domain-containing protein</fullName>
    </recommendedName>
</protein>
<dbReference type="AlphaFoldDB" id="A0AA88YEN2"/>
<name>A0AA88YEN2_PINIB</name>
<feature type="domain" description="Mitochondrial splicing suppressor 51-like C-terminal" evidence="1">
    <location>
        <begin position="113"/>
        <end position="275"/>
    </location>
</feature>
<dbReference type="Pfam" id="PF20179">
    <property type="entry name" value="MSS51_C"/>
    <property type="match status" value="1"/>
</dbReference>
<dbReference type="PANTHER" id="PTHR47570:SF1">
    <property type="entry name" value="ZINC ION BINDING PROTEIN"/>
    <property type="match status" value="1"/>
</dbReference>
<comment type="caution">
    <text evidence="2">The sequence shown here is derived from an EMBL/GenBank/DDBJ whole genome shotgun (WGS) entry which is preliminary data.</text>
</comment>
<sequence>MYMQIESQLAHFPFLFMPDQIPYSLSEGNYREFLRHYDVEGKGLWKWELPNETTPTNMGYDRREESYILPEECLILETEVTAEGSFKVTDWESYYKYRGFDMSSPIALLLHWPLTLWYIIQHCIKQDYNIVWKKPEIDIHIIGVEKEVMLMSVFQELGNLLPENLINITMYGRNFPKKLNGEARMFGNVCVQVCRKLYHKVNQTSEPDLVIGFNAGIAAYSSWLDTLKKIQTMKCPAYFTDCCQLTIDISKQIVLDRLNIYFSDCKINPFRSPLKKSSPDDRLSRYSNAFVFHMLRLNVQTGIT</sequence>
<evidence type="ECO:0000259" key="1">
    <source>
        <dbReference type="Pfam" id="PF20179"/>
    </source>
</evidence>
<organism evidence="2 3">
    <name type="scientific">Pinctada imbricata</name>
    <name type="common">Atlantic pearl-oyster</name>
    <name type="synonym">Pinctada martensii</name>
    <dbReference type="NCBI Taxonomy" id="66713"/>
    <lineage>
        <taxon>Eukaryota</taxon>
        <taxon>Metazoa</taxon>
        <taxon>Spiralia</taxon>
        <taxon>Lophotrochozoa</taxon>
        <taxon>Mollusca</taxon>
        <taxon>Bivalvia</taxon>
        <taxon>Autobranchia</taxon>
        <taxon>Pteriomorphia</taxon>
        <taxon>Pterioida</taxon>
        <taxon>Pterioidea</taxon>
        <taxon>Pteriidae</taxon>
        <taxon>Pinctada</taxon>
    </lineage>
</organism>
<gene>
    <name evidence="2" type="ORF">FSP39_013196</name>
</gene>